<dbReference type="AlphaFoldDB" id="A0A5N3PF72"/>
<dbReference type="PIRSF" id="PIRSF006386">
    <property type="entry name" value="HCCAis_GSTk"/>
    <property type="match status" value="1"/>
</dbReference>
<keyword evidence="1 4" id="KW-0413">Isomerase</keyword>
<dbReference type="GO" id="GO:0006749">
    <property type="term" value="P:glutathione metabolic process"/>
    <property type="evidence" value="ECO:0007669"/>
    <property type="project" value="TreeGrafter"/>
</dbReference>
<dbReference type="InterPro" id="IPR014440">
    <property type="entry name" value="HCCAis_GSTk"/>
</dbReference>
<comment type="catalytic activity">
    <reaction evidence="1">
        <text>2-hydroxychromene-2-carboxylate = (3E)-4-(2-hydroxyphenyl)-2-oxobut-3-enoate</text>
        <dbReference type="Rhea" id="RHEA:27401"/>
        <dbReference type="ChEBI" id="CHEBI:59350"/>
        <dbReference type="ChEBI" id="CHEBI:59353"/>
        <dbReference type="EC" id="5.99.1.4"/>
    </reaction>
</comment>
<dbReference type="EMBL" id="VCMV01000006">
    <property type="protein sequence ID" value="KAB0268376.1"/>
    <property type="molecule type" value="Genomic_DNA"/>
</dbReference>
<dbReference type="GO" id="GO:1901170">
    <property type="term" value="P:naphthalene catabolic process"/>
    <property type="evidence" value="ECO:0007669"/>
    <property type="project" value="InterPro"/>
</dbReference>
<feature type="domain" description="DSBA-like thioredoxin" evidence="3">
    <location>
        <begin position="7"/>
        <end position="193"/>
    </location>
</feature>
<dbReference type="GO" id="GO:0004602">
    <property type="term" value="F:glutathione peroxidase activity"/>
    <property type="evidence" value="ECO:0007669"/>
    <property type="project" value="TreeGrafter"/>
</dbReference>
<dbReference type="OrthoDB" id="5244108at2"/>
<dbReference type="Proteomes" id="UP000325684">
    <property type="component" value="Unassembled WGS sequence"/>
</dbReference>
<dbReference type="GO" id="GO:0018845">
    <property type="term" value="F:2-hydroxychromene-2-carboxylate isomerase activity"/>
    <property type="evidence" value="ECO:0007669"/>
    <property type="project" value="UniProtKB-UniRule"/>
</dbReference>
<dbReference type="GO" id="GO:0004364">
    <property type="term" value="F:glutathione transferase activity"/>
    <property type="evidence" value="ECO:0007669"/>
    <property type="project" value="TreeGrafter"/>
</dbReference>
<comment type="similarity">
    <text evidence="1">Belongs to the GST superfamily. NadH family.</text>
</comment>
<evidence type="ECO:0000313" key="5">
    <source>
        <dbReference type="Proteomes" id="UP000325684"/>
    </source>
</evidence>
<gene>
    <name evidence="4" type="ORF">FEZ63_05105</name>
</gene>
<dbReference type="InterPro" id="IPR001853">
    <property type="entry name" value="DSBA-like_thioredoxin_dom"/>
</dbReference>
<accession>A0A5N3PF72</accession>
<name>A0A5N3PF72_9HYPH</name>
<reference evidence="4 5" key="1">
    <citation type="journal article" date="2019" name="Microorganisms">
        <title>Genome Insights into the Novel Species Microvirga brassicacearum, a Rapeseed Endophyte with Biotechnological Potential.</title>
        <authorList>
            <person name="Jimenez-Gomez A."/>
            <person name="Saati-Santamaria Z."/>
            <person name="Igual J.M."/>
            <person name="Rivas R."/>
            <person name="Mateos P.F."/>
            <person name="Garcia-Fraile P."/>
        </authorList>
    </citation>
    <scope>NUCLEOTIDE SEQUENCE [LARGE SCALE GENOMIC DNA]</scope>
    <source>
        <strain evidence="4 5">CDVBN77</strain>
    </source>
</reference>
<proteinExistence type="inferred from homology"/>
<dbReference type="PANTHER" id="PTHR42943:SF2">
    <property type="entry name" value="GLUTATHIONE S-TRANSFERASE KAPPA 1"/>
    <property type="match status" value="1"/>
</dbReference>
<keyword evidence="5" id="KW-1185">Reference proteome</keyword>
<dbReference type="InterPro" id="IPR051924">
    <property type="entry name" value="GST_Kappa/NadH"/>
</dbReference>
<organism evidence="4 5">
    <name type="scientific">Microvirga brassicacearum</name>
    <dbReference type="NCBI Taxonomy" id="2580413"/>
    <lineage>
        <taxon>Bacteria</taxon>
        <taxon>Pseudomonadati</taxon>
        <taxon>Pseudomonadota</taxon>
        <taxon>Alphaproteobacteria</taxon>
        <taxon>Hyphomicrobiales</taxon>
        <taxon>Methylobacteriaceae</taxon>
        <taxon>Microvirga</taxon>
    </lineage>
</organism>
<evidence type="ECO:0000313" key="4">
    <source>
        <dbReference type="EMBL" id="KAB0268376.1"/>
    </source>
</evidence>
<dbReference type="Gene3D" id="3.40.30.10">
    <property type="entry name" value="Glutaredoxin"/>
    <property type="match status" value="1"/>
</dbReference>
<dbReference type="EC" id="5.99.1.4" evidence="1"/>
<evidence type="ECO:0000259" key="3">
    <source>
        <dbReference type="Pfam" id="PF01323"/>
    </source>
</evidence>
<dbReference type="CDD" id="cd03022">
    <property type="entry name" value="DsbA_HCCA_Iso"/>
    <property type="match status" value="1"/>
</dbReference>
<evidence type="ECO:0000256" key="2">
    <source>
        <dbReference type="PIRSR" id="PIRSR006386-1"/>
    </source>
</evidence>
<dbReference type="InterPro" id="IPR044087">
    <property type="entry name" value="NahD-like"/>
</dbReference>
<dbReference type="Pfam" id="PF01323">
    <property type="entry name" value="DSBA"/>
    <property type="match status" value="1"/>
</dbReference>
<comment type="caution">
    <text evidence="4">The sequence shown here is derived from an EMBL/GenBank/DDBJ whole genome shotgun (WGS) entry which is preliminary data.</text>
</comment>
<sequence length="210" mass="23541">MAQRPIVEFWYDFASTYSYLTAMRIERAADTAGIGLLWRPFLLGPIFAAQGWTTSPFNIFPGKGRYMWRDLEREAARLRIPFCRPKPFPQNSLLGARVALVGSDRGWAPRFTRLVFTEEFGNGRDIGETAVIADILSGLGLDAAAVLSEAVSDPTKLRLRRIGEEAQARGVFGAPTLITEDGEMFWGNDRLERALDWATDDRTRRADVPV</sequence>
<dbReference type="PANTHER" id="PTHR42943">
    <property type="entry name" value="GLUTATHIONE S-TRANSFERASE KAPPA"/>
    <property type="match status" value="1"/>
</dbReference>
<feature type="active site" description="Nucleophile" evidence="2">
    <location>
        <position position="15"/>
    </location>
</feature>
<dbReference type="RefSeq" id="WP_150942558.1">
    <property type="nucleotide sequence ID" value="NZ_VCMV01000006.1"/>
</dbReference>
<dbReference type="SUPFAM" id="SSF52833">
    <property type="entry name" value="Thioredoxin-like"/>
    <property type="match status" value="1"/>
</dbReference>
<evidence type="ECO:0000256" key="1">
    <source>
        <dbReference type="PIRNR" id="PIRNR006386"/>
    </source>
</evidence>
<dbReference type="InterPro" id="IPR036249">
    <property type="entry name" value="Thioredoxin-like_sf"/>
</dbReference>
<protein>
    <recommendedName>
        <fullName evidence="1">2-hydroxychromene-2-carboxylate isomerase</fullName>
        <ecNumber evidence="1">5.99.1.4</ecNumber>
    </recommendedName>
</protein>